<gene>
    <name evidence="2" type="ORF">CCAP1982_LOCUS4617</name>
</gene>
<feature type="transmembrane region" description="Helical" evidence="1">
    <location>
        <begin position="20"/>
        <end position="42"/>
    </location>
</feature>
<comment type="caution">
    <text evidence="2">The sequence shown here is derived from an EMBL/GenBank/DDBJ whole genome shotgun (WGS) entry which is preliminary data.</text>
</comment>
<organism evidence="2 3">
    <name type="scientific">Ceratitis capitata</name>
    <name type="common">Mediterranean fruit fly</name>
    <name type="synonym">Tephritis capitata</name>
    <dbReference type="NCBI Taxonomy" id="7213"/>
    <lineage>
        <taxon>Eukaryota</taxon>
        <taxon>Metazoa</taxon>
        <taxon>Ecdysozoa</taxon>
        <taxon>Arthropoda</taxon>
        <taxon>Hexapoda</taxon>
        <taxon>Insecta</taxon>
        <taxon>Pterygota</taxon>
        <taxon>Neoptera</taxon>
        <taxon>Endopterygota</taxon>
        <taxon>Diptera</taxon>
        <taxon>Brachycera</taxon>
        <taxon>Muscomorpha</taxon>
        <taxon>Tephritoidea</taxon>
        <taxon>Tephritidae</taxon>
        <taxon>Ceratitis</taxon>
        <taxon>Ceratitis</taxon>
    </lineage>
</organism>
<evidence type="ECO:0000313" key="2">
    <source>
        <dbReference type="EMBL" id="CAD6995915.1"/>
    </source>
</evidence>
<keyword evidence="3" id="KW-1185">Reference proteome</keyword>
<dbReference type="Proteomes" id="UP000606786">
    <property type="component" value="Unassembled WGS sequence"/>
</dbReference>
<accession>A0A811UEH2</accession>
<dbReference type="AlphaFoldDB" id="A0A811UEH2"/>
<feature type="non-terminal residue" evidence="2">
    <location>
        <position position="1"/>
    </location>
</feature>
<evidence type="ECO:0000313" key="3">
    <source>
        <dbReference type="Proteomes" id="UP000606786"/>
    </source>
</evidence>
<keyword evidence="1" id="KW-0472">Membrane</keyword>
<reference evidence="2" key="1">
    <citation type="submission" date="2020-11" db="EMBL/GenBank/DDBJ databases">
        <authorList>
            <person name="Whitehead M."/>
        </authorList>
    </citation>
    <scope>NUCLEOTIDE SEQUENCE</scope>
    <source>
        <strain evidence="2">EGII</strain>
    </source>
</reference>
<proteinExistence type="predicted"/>
<keyword evidence="1" id="KW-1133">Transmembrane helix</keyword>
<protein>
    <submittedName>
        <fullName evidence="2">(Mediterranean fruit fly) hypothetical protein</fullName>
    </submittedName>
</protein>
<dbReference type="EMBL" id="CAJHJT010000001">
    <property type="protein sequence ID" value="CAD6995915.1"/>
    <property type="molecule type" value="Genomic_DNA"/>
</dbReference>
<sequence>SVAANASDASSFNDERVTNMLAFFNKINATLFVFLPFIFDFAAMASRAKRTRGVAAAFTVALHWQQTRLALHGIAYKCSK</sequence>
<evidence type="ECO:0000256" key="1">
    <source>
        <dbReference type="SAM" id="Phobius"/>
    </source>
</evidence>
<name>A0A811UEH2_CERCA</name>
<keyword evidence="1" id="KW-0812">Transmembrane</keyword>